<evidence type="ECO:0000313" key="1">
    <source>
        <dbReference type="EMBL" id="MDR7330558.1"/>
    </source>
</evidence>
<evidence type="ECO:0008006" key="3">
    <source>
        <dbReference type="Google" id="ProtNLM"/>
    </source>
</evidence>
<organism evidence="1 2">
    <name type="scientific">Corynebacterium guangdongense</name>
    <dbReference type="NCBI Taxonomy" id="1783348"/>
    <lineage>
        <taxon>Bacteria</taxon>
        <taxon>Bacillati</taxon>
        <taxon>Actinomycetota</taxon>
        <taxon>Actinomycetes</taxon>
        <taxon>Mycobacteriales</taxon>
        <taxon>Corynebacteriaceae</taxon>
        <taxon>Corynebacterium</taxon>
    </lineage>
</organism>
<dbReference type="InterPro" id="IPR025234">
    <property type="entry name" value="YjzH-like"/>
</dbReference>
<dbReference type="Proteomes" id="UP001180840">
    <property type="component" value="Unassembled WGS sequence"/>
</dbReference>
<accession>A0ABU2A399</accession>
<sequence length="63" mass="7018">MEYKVVELREGLIGDKLSGKKIEQTLNDHARQGWTYKSMTTANIKGRIGPGGTDGLIIVFERP</sequence>
<dbReference type="EMBL" id="JAVDXZ010000001">
    <property type="protein sequence ID" value="MDR7330558.1"/>
    <property type="molecule type" value="Genomic_DNA"/>
</dbReference>
<reference evidence="1" key="1">
    <citation type="submission" date="2023-07" db="EMBL/GenBank/DDBJ databases">
        <title>Sequencing the genomes of 1000 actinobacteria strains.</title>
        <authorList>
            <person name="Klenk H.-P."/>
        </authorList>
    </citation>
    <scope>NUCLEOTIDE SEQUENCE</scope>
    <source>
        <strain evidence="1">DSM 107476</strain>
    </source>
</reference>
<gene>
    <name evidence="1" type="ORF">J2S39_002234</name>
</gene>
<dbReference type="RefSeq" id="WP_290196361.1">
    <property type="nucleotide sequence ID" value="NZ_CP047654.1"/>
</dbReference>
<keyword evidence="2" id="KW-1185">Reference proteome</keyword>
<protein>
    <recommendedName>
        <fullName evidence="3">DUF4177 domain-containing protein</fullName>
    </recommendedName>
</protein>
<comment type="caution">
    <text evidence="1">The sequence shown here is derived from an EMBL/GenBank/DDBJ whole genome shotgun (WGS) entry which is preliminary data.</text>
</comment>
<proteinExistence type="predicted"/>
<evidence type="ECO:0000313" key="2">
    <source>
        <dbReference type="Proteomes" id="UP001180840"/>
    </source>
</evidence>
<name>A0ABU2A399_9CORY</name>
<dbReference type="Pfam" id="PF13783">
    <property type="entry name" value="DUF4177"/>
    <property type="match status" value="1"/>
</dbReference>